<feature type="transmembrane region" description="Helical" evidence="1">
    <location>
        <begin position="49"/>
        <end position="68"/>
    </location>
</feature>
<evidence type="ECO:0000256" key="1">
    <source>
        <dbReference type="SAM" id="Phobius"/>
    </source>
</evidence>
<feature type="transmembrane region" description="Helical" evidence="1">
    <location>
        <begin position="212"/>
        <end position="240"/>
    </location>
</feature>
<dbReference type="Proteomes" id="UP001595476">
    <property type="component" value="Unassembled WGS sequence"/>
</dbReference>
<name>A0ABV7HDU5_9GAMM</name>
<dbReference type="RefSeq" id="WP_386715184.1">
    <property type="nucleotide sequence ID" value="NZ_JBHRSZ010000001.1"/>
</dbReference>
<dbReference type="EMBL" id="JBHRSZ010000001">
    <property type="protein sequence ID" value="MFC3149726.1"/>
    <property type="molecule type" value="Genomic_DNA"/>
</dbReference>
<keyword evidence="1" id="KW-0812">Transmembrane</keyword>
<proteinExistence type="predicted"/>
<feature type="transmembrane region" description="Helical" evidence="1">
    <location>
        <begin position="74"/>
        <end position="97"/>
    </location>
</feature>
<protein>
    <submittedName>
        <fullName evidence="2">DUF2189 domain-containing protein</fullName>
    </submittedName>
</protein>
<dbReference type="InterPro" id="IPR018692">
    <property type="entry name" value="DUF2189"/>
</dbReference>
<dbReference type="Pfam" id="PF09955">
    <property type="entry name" value="DUF2189"/>
    <property type="match status" value="1"/>
</dbReference>
<sequence>MPQVIKKQQTAEAPRAETPSAARPLSMHDIQQAIHHGWIDFRATKWVSLFYGLVFVMAGYGMVALTYVSDRPYLFFALFIGAMLAGPLFAVGIYDLSRQLNKGKPPTLMHSFQAMKSGAFFDVVALGFGLMLIMIFWMRMASVVHALMPETMTIMEMIPFLMVGTVIGAFFCAIVFGVTVFGLPMMVHRPVDVVSASVASLKAVADNKGVMLGWACIVGICTVVGFATGLVGFIILFPFLAHATWHLYQRAFVI</sequence>
<organism evidence="2 3">
    <name type="scientific">Litoribrevibacter euphylliae</name>
    <dbReference type="NCBI Taxonomy" id="1834034"/>
    <lineage>
        <taxon>Bacteria</taxon>
        <taxon>Pseudomonadati</taxon>
        <taxon>Pseudomonadota</taxon>
        <taxon>Gammaproteobacteria</taxon>
        <taxon>Oceanospirillales</taxon>
        <taxon>Oceanospirillaceae</taxon>
        <taxon>Litoribrevibacter</taxon>
    </lineage>
</organism>
<feature type="transmembrane region" description="Helical" evidence="1">
    <location>
        <begin position="158"/>
        <end position="183"/>
    </location>
</feature>
<gene>
    <name evidence="2" type="ORF">ACFOEK_01660</name>
</gene>
<keyword evidence="3" id="KW-1185">Reference proteome</keyword>
<keyword evidence="1" id="KW-0472">Membrane</keyword>
<keyword evidence="1" id="KW-1133">Transmembrane helix</keyword>
<accession>A0ABV7HDU5</accession>
<reference evidence="3" key="1">
    <citation type="journal article" date="2019" name="Int. J. Syst. Evol. Microbiol.">
        <title>The Global Catalogue of Microorganisms (GCM) 10K type strain sequencing project: providing services to taxonomists for standard genome sequencing and annotation.</title>
        <authorList>
            <consortium name="The Broad Institute Genomics Platform"/>
            <consortium name="The Broad Institute Genome Sequencing Center for Infectious Disease"/>
            <person name="Wu L."/>
            <person name="Ma J."/>
        </authorList>
    </citation>
    <scope>NUCLEOTIDE SEQUENCE [LARGE SCALE GENOMIC DNA]</scope>
    <source>
        <strain evidence="3">KCTC 52438</strain>
    </source>
</reference>
<comment type="caution">
    <text evidence="2">The sequence shown here is derived from an EMBL/GenBank/DDBJ whole genome shotgun (WGS) entry which is preliminary data.</text>
</comment>
<evidence type="ECO:0000313" key="3">
    <source>
        <dbReference type="Proteomes" id="UP001595476"/>
    </source>
</evidence>
<evidence type="ECO:0000313" key="2">
    <source>
        <dbReference type="EMBL" id="MFC3149726.1"/>
    </source>
</evidence>
<feature type="transmembrane region" description="Helical" evidence="1">
    <location>
        <begin position="118"/>
        <end position="138"/>
    </location>
</feature>